<accession>A0ABQ4T0S8</accession>
<protein>
    <submittedName>
        <fullName evidence="1">Uncharacterized protein</fullName>
    </submittedName>
</protein>
<organism evidence="1 2">
    <name type="scientific">Methylobacterium jeotgali</name>
    <dbReference type="NCBI Taxonomy" id="381630"/>
    <lineage>
        <taxon>Bacteria</taxon>
        <taxon>Pseudomonadati</taxon>
        <taxon>Pseudomonadota</taxon>
        <taxon>Alphaproteobacteria</taxon>
        <taxon>Hyphomicrobiales</taxon>
        <taxon>Methylobacteriaceae</taxon>
        <taxon>Methylobacterium</taxon>
    </lineage>
</organism>
<evidence type="ECO:0000313" key="2">
    <source>
        <dbReference type="Proteomes" id="UP001055102"/>
    </source>
</evidence>
<reference evidence="1" key="2">
    <citation type="submission" date="2021-08" db="EMBL/GenBank/DDBJ databases">
        <authorList>
            <person name="Tani A."/>
            <person name="Ola A."/>
            <person name="Ogura Y."/>
            <person name="Katsura K."/>
            <person name="Hayashi T."/>
        </authorList>
    </citation>
    <scope>NUCLEOTIDE SEQUENCE</scope>
    <source>
        <strain evidence="1">LMG 23639</strain>
    </source>
</reference>
<dbReference type="EMBL" id="BPQR01000056">
    <property type="protein sequence ID" value="GJE07833.1"/>
    <property type="molecule type" value="Genomic_DNA"/>
</dbReference>
<reference evidence="1" key="1">
    <citation type="journal article" date="2021" name="Front. Microbiol.">
        <title>Comprehensive Comparative Genomics and Phenotyping of Methylobacterium Species.</title>
        <authorList>
            <person name="Alessa O."/>
            <person name="Ogura Y."/>
            <person name="Fujitani Y."/>
            <person name="Takami H."/>
            <person name="Hayashi T."/>
            <person name="Sahin N."/>
            <person name="Tani A."/>
        </authorList>
    </citation>
    <scope>NUCLEOTIDE SEQUENCE</scope>
    <source>
        <strain evidence="1">LMG 23639</strain>
    </source>
</reference>
<name>A0ABQ4T0S8_9HYPH</name>
<dbReference type="Proteomes" id="UP001055102">
    <property type="component" value="Unassembled WGS sequence"/>
</dbReference>
<sequence length="104" mass="10813">MSASPITGEAEDLETFTVTLDAAELAVRIAEACLGMERPAGVPAAEALRRFLDGLGRRGLTVAESDLYAAAGAAMAYFVRATQDAGAEISLDFSHKPDVPVASE</sequence>
<comment type="caution">
    <text evidence="1">The sequence shown here is derived from an EMBL/GenBank/DDBJ whole genome shotgun (WGS) entry which is preliminary data.</text>
</comment>
<dbReference type="RefSeq" id="WP_238277201.1">
    <property type="nucleotide sequence ID" value="NZ_BPQR01000056.1"/>
</dbReference>
<proteinExistence type="predicted"/>
<keyword evidence="2" id="KW-1185">Reference proteome</keyword>
<evidence type="ECO:0000313" key="1">
    <source>
        <dbReference type="EMBL" id="GJE07833.1"/>
    </source>
</evidence>
<gene>
    <name evidence="1" type="ORF">AOPFMNJM_3165</name>
</gene>